<dbReference type="PANTHER" id="PTHR22714:SF7">
    <property type="entry name" value="SOLUTE-BINDING PROTEIN FAMILY 3_N-TERMINAL DOMAIN-CONTAINING PROTEIN"/>
    <property type="match status" value="1"/>
</dbReference>
<evidence type="ECO:0000313" key="2">
    <source>
        <dbReference type="Proteomes" id="UP000887566"/>
    </source>
</evidence>
<proteinExistence type="predicted"/>
<dbReference type="WBParaSite" id="PSAMB.scaffold7903size6910.g30711.t1">
    <property type="protein sequence ID" value="PSAMB.scaffold7903size6910.g30711.t1"/>
    <property type="gene ID" value="PSAMB.scaffold7903size6910.g30711"/>
</dbReference>
<dbReference type="PANTHER" id="PTHR22714">
    <property type="entry name" value="PROTEIN CBG02446-RELATED"/>
    <property type="match status" value="1"/>
</dbReference>
<evidence type="ECO:0000256" key="1">
    <source>
        <dbReference type="SAM" id="Phobius"/>
    </source>
</evidence>
<dbReference type="Gene3D" id="3.40.190.10">
    <property type="entry name" value="Periplasmic binding protein-like II"/>
    <property type="match status" value="1"/>
</dbReference>
<evidence type="ECO:0000313" key="3">
    <source>
        <dbReference type="WBParaSite" id="PSAMB.scaffold7903size6910.g30711.t1"/>
    </source>
</evidence>
<dbReference type="Proteomes" id="UP000887566">
    <property type="component" value="Unplaced"/>
</dbReference>
<protein>
    <submittedName>
        <fullName evidence="3">Solute-binding protein family 3/N-terminal domain-containing protein</fullName>
    </submittedName>
</protein>
<keyword evidence="1" id="KW-1133">Transmembrane helix</keyword>
<dbReference type="AlphaFoldDB" id="A0A914XEK9"/>
<reference evidence="3" key="1">
    <citation type="submission" date="2022-11" db="UniProtKB">
        <authorList>
            <consortium name="WormBaseParasite"/>
        </authorList>
    </citation>
    <scope>IDENTIFICATION</scope>
</reference>
<name>A0A914XEK9_9BILA</name>
<accession>A0A914XEK9</accession>
<feature type="transmembrane region" description="Helical" evidence="1">
    <location>
        <begin position="201"/>
        <end position="220"/>
    </location>
</feature>
<keyword evidence="2" id="KW-1185">Reference proteome</keyword>
<dbReference type="SUPFAM" id="SSF53850">
    <property type="entry name" value="Periplasmic binding protein-like II"/>
    <property type="match status" value="1"/>
</dbReference>
<sequence>MARSANVKNGERRVFRLGYVQSNDFPFLSDCFFRSFPAAKDCIKPGISGEAWTDIARELNWTLRFVKANDYGGYDPEKNGYFSGVLGMVQNGTVDGSIAFASLRPSRDKYFTFTEAPQTYENGLIIGEEIAIKPDIILYVFHWLVIGMLGVCALCIASYNYCANKIRPHGPQSRPISAVDAAWKATMTALLQDKQARPSPMNVVLGLAFTAIYLMYFAGFRSQTMIVTQRRSDLLFQRFFARKDAKVIVRSYSALRPEHRMAIFGEDLPDSDPRILVESDRGKIAQILCQDHNVAHYSRLDVFLATERVPGCVFKTLA</sequence>
<keyword evidence="1" id="KW-0812">Transmembrane</keyword>
<keyword evidence="1" id="KW-0472">Membrane</keyword>
<organism evidence="2 3">
    <name type="scientific">Plectus sambesii</name>
    <dbReference type="NCBI Taxonomy" id="2011161"/>
    <lineage>
        <taxon>Eukaryota</taxon>
        <taxon>Metazoa</taxon>
        <taxon>Ecdysozoa</taxon>
        <taxon>Nematoda</taxon>
        <taxon>Chromadorea</taxon>
        <taxon>Plectida</taxon>
        <taxon>Plectina</taxon>
        <taxon>Plectoidea</taxon>
        <taxon>Plectidae</taxon>
        <taxon>Plectus</taxon>
    </lineage>
</organism>
<feature type="transmembrane region" description="Helical" evidence="1">
    <location>
        <begin position="136"/>
        <end position="159"/>
    </location>
</feature>
<dbReference type="InterPro" id="IPR040128">
    <property type="entry name" value="T25E4.2-like"/>
</dbReference>